<reference evidence="2" key="1">
    <citation type="submission" date="2022-07" db="EMBL/GenBank/DDBJ databases">
        <authorList>
            <person name="Macas J."/>
            <person name="Novak P."/>
            <person name="Neumann P."/>
        </authorList>
    </citation>
    <scope>NUCLEOTIDE SEQUENCE</scope>
</reference>
<sequence length="202" mass="23172">MPSMCLLPIYFDVGLEDEAEALDEERSSEEGDGSPLQKRAKTEDEESDSDDFNGPTLTEEQMELFLSYQDHVRKYHGFHVDMSLWPDGVGIVGGIEPVDIENDATEKAEVYEAARRAIKMHKLENPESPELELVRVIRANTNYYALFITMVVKDVASEKEANYQALANYWARKDGSVYFRLFFLRPEPKQHRMEDVLQGICI</sequence>
<dbReference type="EMBL" id="CAMAPF010000005">
    <property type="protein sequence ID" value="CAH9054033.1"/>
    <property type="molecule type" value="Genomic_DNA"/>
</dbReference>
<evidence type="ECO:0008006" key="4">
    <source>
        <dbReference type="Google" id="ProtNLM"/>
    </source>
</evidence>
<protein>
    <recommendedName>
        <fullName evidence="4">Cystatin domain-containing protein</fullName>
    </recommendedName>
</protein>
<feature type="region of interest" description="Disordered" evidence="1">
    <location>
        <begin position="18"/>
        <end position="56"/>
    </location>
</feature>
<accession>A0AAV0C057</accession>
<gene>
    <name evidence="2" type="ORF">CEPIT_LOCUS607</name>
</gene>
<organism evidence="2 3">
    <name type="scientific">Cuscuta epithymum</name>
    <dbReference type="NCBI Taxonomy" id="186058"/>
    <lineage>
        <taxon>Eukaryota</taxon>
        <taxon>Viridiplantae</taxon>
        <taxon>Streptophyta</taxon>
        <taxon>Embryophyta</taxon>
        <taxon>Tracheophyta</taxon>
        <taxon>Spermatophyta</taxon>
        <taxon>Magnoliopsida</taxon>
        <taxon>eudicotyledons</taxon>
        <taxon>Gunneridae</taxon>
        <taxon>Pentapetalae</taxon>
        <taxon>asterids</taxon>
        <taxon>lamiids</taxon>
        <taxon>Solanales</taxon>
        <taxon>Convolvulaceae</taxon>
        <taxon>Cuscuteae</taxon>
        <taxon>Cuscuta</taxon>
        <taxon>Cuscuta subgen. Cuscuta</taxon>
    </lineage>
</organism>
<evidence type="ECO:0000256" key="1">
    <source>
        <dbReference type="SAM" id="MobiDB-lite"/>
    </source>
</evidence>
<proteinExistence type="predicted"/>
<evidence type="ECO:0000313" key="2">
    <source>
        <dbReference type="EMBL" id="CAH9054033.1"/>
    </source>
</evidence>
<name>A0AAV0C057_9ASTE</name>
<evidence type="ECO:0000313" key="3">
    <source>
        <dbReference type="Proteomes" id="UP001152523"/>
    </source>
</evidence>
<dbReference type="AlphaFoldDB" id="A0AAV0C057"/>
<keyword evidence="3" id="KW-1185">Reference proteome</keyword>
<dbReference type="Proteomes" id="UP001152523">
    <property type="component" value="Unassembled WGS sequence"/>
</dbReference>
<dbReference type="Gene3D" id="3.10.450.10">
    <property type="match status" value="1"/>
</dbReference>
<comment type="caution">
    <text evidence="2">The sequence shown here is derived from an EMBL/GenBank/DDBJ whole genome shotgun (WGS) entry which is preliminary data.</text>
</comment>